<feature type="compositionally biased region" description="Basic and acidic residues" evidence="2">
    <location>
        <begin position="124"/>
        <end position="139"/>
    </location>
</feature>
<evidence type="ECO:0008006" key="4">
    <source>
        <dbReference type="Google" id="ProtNLM"/>
    </source>
</evidence>
<feature type="coiled-coil region" evidence="1">
    <location>
        <begin position="161"/>
        <end position="189"/>
    </location>
</feature>
<name>A0AAU7D839_9BACT</name>
<dbReference type="AlphaFoldDB" id="A0AAU7D839"/>
<protein>
    <recommendedName>
        <fullName evidence="4">Scaffolding protein</fullName>
    </recommendedName>
</protein>
<feature type="compositionally biased region" description="Basic and acidic residues" evidence="2">
    <location>
        <begin position="259"/>
        <end position="273"/>
    </location>
</feature>
<organism evidence="3">
    <name type="scientific">Edaphobacter paludis</name>
    <dbReference type="NCBI Taxonomy" id="3035702"/>
    <lineage>
        <taxon>Bacteria</taxon>
        <taxon>Pseudomonadati</taxon>
        <taxon>Acidobacteriota</taxon>
        <taxon>Terriglobia</taxon>
        <taxon>Terriglobales</taxon>
        <taxon>Acidobacteriaceae</taxon>
        <taxon>Edaphobacter</taxon>
    </lineage>
</organism>
<feature type="region of interest" description="Disordered" evidence="2">
    <location>
        <begin position="259"/>
        <end position="316"/>
    </location>
</feature>
<proteinExistence type="predicted"/>
<dbReference type="EMBL" id="CP121195">
    <property type="protein sequence ID" value="XBH13265.1"/>
    <property type="molecule type" value="Genomic_DNA"/>
</dbReference>
<evidence type="ECO:0000256" key="1">
    <source>
        <dbReference type="SAM" id="Coils"/>
    </source>
</evidence>
<feature type="compositionally biased region" description="Basic and acidic residues" evidence="2">
    <location>
        <begin position="94"/>
        <end position="109"/>
    </location>
</feature>
<evidence type="ECO:0000256" key="2">
    <source>
        <dbReference type="SAM" id="MobiDB-lite"/>
    </source>
</evidence>
<sequence length="316" mass="35086">MSQETTQAASSPAEVEDVFQGQQTSLDEFSHYRKTGELPTRFKSAEDADSTPADDPEETDAEGEDPEPEPESDPEETQELKPKTAKRIQQLLAKIKELETPAAKQDVKPESSPAPAPQHTRPKPAADDKKPDGTPKFDSYEDFVEELADWKAEQRWETAKREQAQQEAKNALKNKLDEARTRYDDVDDVIFPASQAIENARIPLAVKEVFAQSDVFIDLCYVVGSDPEELKKFISLAQSNPRAAIGKVFEYERGIVEELSKPSESKAAPEAKKTSAPKPPSPVGGASSRAFDVSDESLSPEEWARKRTKDLQKRNA</sequence>
<gene>
    <name evidence="3" type="ORF">P8936_16490</name>
</gene>
<evidence type="ECO:0000313" key="3">
    <source>
        <dbReference type="EMBL" id="XBH13265.1"/>
    </source>
</evidence>
<reference evidence="3" key="1">
    <citation type="submission" date="2023-03" db="EMBL/GenBank/DDBJ databases">
        <title>Edaphobacter sp.</title>
        <authorList>
            <person name="Huber K.J."/>
            <person name="Papendorf J."/>
            <person name="Pilke C."/>
            <person name="Bunk B."/>
            <person name="Sproeer C."/>
            <person name="Pester M."/>
        </authorList>
    </citation>
    <scope>NUCLEOTIDE SEQUENCE</scope>
    <source>
        <strain evidence="3">DSM 109920</strain>
    </source>
</reference>
<keyword evidence="1" id="KW-0175">Coiled coil</keyword>
<dbReference type="RefSeq" id="WP_348269747.1">
    <property type="nucleotide sequence ID" value="NZ_CP121195.1"/>
</dbReference>
<feature type="compositionally biased region" description="Acidic residues" evidence="2">
    <location>
        <begin position="47"/>
        <end position="77"/>
    </location>
</feature>
<accession>A0AAU7D839</accession>
<feature type="region of interest" description="Disordered" evidence="2">
    <location>
        <begin position="1"/>
        <end position="140"/>
    </location>
</feature>
<feature type="compositionally biased region" description="Polar residues" evidence="2">
    <location>
        <begin position="1"/>
        <end position="10"/>
    </location>
</feature>
<feature type="compositionally biased region" description="Basic and acidic residues" evidence="2">
    <location>
        <begin position="302"/>
        <end position="316"/>
    </location>
</feature>